<proteinExistence type="predicted"/>
<protein>
    <submittedName>
        <fullName evidence="1">Uncharacterized protein</fullName>
    </submittedName>
</protein>
<accession>A0A0G4EJH7</accession>
<evidence type="ECO:0000313" key="2">
    <source>
        <dbReference type="Proteomes" id="UP000041254"/>
    </source>
</evidence>
<reference evidence="1 2" key="1">
    <citation type="submission" date="2014-11" db="EMBL/GenBank/DDBJ databases">
        <authorList>
            <person name="Zhu J."/>
            <person name="Qi W."/>
            <person name="Song R."/>
        </authorList>
    </citation>
    <scope>NUCLEOTIDE SEQUENCE [LARGE SCALE GENOMIC DNA]</scope>
</reference>
<keyword evidence="2" id="KW-1185">Reference proteome</keyword>
<sequence length="217" mass="23244">MATTSICNQRTEALATTAAFLELDRREYSSAVEHITAGVVANHSAGAESHAAGASCTVTFAFDLRQSDETKQFGPYPYAIAYDDYFYYGTGASGCSSPDVCVVTAVQVDPSANNTGKGYGQCTPPSRLKETGLNDAQRAEVCCTDASPVTGGPFCMAPSTTVELQSSPHRNAVPIAETSINAVERFIENHPKHGWKHIVRWLFPGAVDYISPLRISN</sequence>
<name>A0A0G4EJH7_VITBC</name>
<dbReference type="AlphaFoldDB" id="A0A0G4EJH7"/>
<organism evidence="1 2">
    <name type="scientific">Vitrella brassicaformis (strain CCMP3155)</name>
    <dbReference type="NCBI Taxonomy" id="1169540"/>
    <lineage>
        <taxon>Eukaryota</taxon>
        <taxon>Sar</taxon>
        <taxon>Alveolata</taxon>
        <taxon>Colpodellida</taxon>
        <taxon>Vitrellaceae</taxon>
        <taxon>Vitrella</taxon>
    </lineage>
</organism>
<dbReference type="InParanoid" id="A0A0G4EJH7"/>
<dbReference type="EMBL" id="CDMY01000243">
    <property type="protein sequence ID" value="CEL96679.1"/>
    <property type="molecule type" value="Genomic_DNA"/>
</dbReference>
<gene>
    <name evidence="1" type="ORF">Vbra_7659</name>
</gene>
<evidence type="ECO:0000313" key="1">
    <source>
        <dbReference type="EMBL" id="CEL96679.1"/>
    </source>
</evidence>
<dbReference type="Proteomes" id="UP000041254">
    <property type="component" value="Unassembled WGS sequence"/>
</dbReference>
<dbReference type="VEuPathDB" id="CryptoDB:Vbra_7659"/>